<dbReference type="InterPro" id="IPR036526">
    <property type="entry name" value="C-N_Hydrolase_sf"/>
</dbReference>
<dbReference type="EMBL" id="CP017147">
    <property type="protein sequence ID" value="AOO82856.1"/>
    <property type="molecule type" value="Genomic_DNA"/>
</dbReference>
<keyword evidence="4" id="KW-1185">Reference proteome</keyword>
<evidence type="ECO:0000313" key="3">
    <source>
        <dbReference type="EMBL" id="AOO82856.1"/>
    </source>
</evidence>
<name>A0A1D7U658_9HYPH</name>
<evidence type="ECO:0000256" key="1">
    <source>
        <dbReference type="ARBA" id="ARBA00022801"/>
    </source>
</evidence>
<dbReference type="InterPro" id="IPR050345">
    <property type="entry name" value="Aliph_Amidase/BUP"/>
</dbReference>
<dbReference type="SUPFAM" id="SSF56317">
    <property type="entry name" value="Carbon-nitrogen hydrolase"/>
    <property type="match status" value="1"/>
</dbReference>
<evidence type="ECO:0000259" key="2">
    <source>
        <dbReference type="PROSITE" id="PS50263"/>
    </source>
</evidence>
<protein>
    <recommendedName>
        <fullName evidence="2">CN hydrolase domain-containing protein</fullName>
    </recommendedName>
</protein>
<accession>A0A1D7U658</accession>
<dbReference type="Pfam" id="PF00795">
    <property type="entry name" value="CN_hydrolase"/>
    <property type="match status" value="1"/>
</dbReference>
<dbReference type="Proteomes" id="UP000094969">
    <property type="component" value="Chromosome"/>
</dbReference>
<dbReference type="InterPro" id="IPR003010">
    <property type="entry name" value="C-N_Hydrolase"/>
</dbReference>
<dbReference type="GO" id="GO:0033388">
    <property type="term" value="P:putrescine biosynthetic process from arginine"/>
    <property type="evidence" value="ECO:0007669"/>
    <property type="project" value="TreeGrafter"/>
</dbReference>
<organism evidence="3 4">
    <name type="scientific">Bosea vaviloviae</name>
    <dbReference type="NCBI Taxonomy" id="1526658"/>
    <lineage>
        <taxon>Bacteria</taxon>
        <taxon>Pseudomonadati</taxon>
        <taxon>Pseudomonadota</taxon>
        <taxon>Alphaproteobacteria</taxon>
        <taxon>Hyphomicrobiales</taxon>
        <taxon>Boseaceae</taxon>
        <taxon>Bosea</taxon>
    </lineage>
</organism>
<feature type="domain" description="CN hydrolase" evidence="2">
    <location>
        <begin position="4"/>
        <end position="248"/>
    </location>
</feature>
<dbReference type="AlphaFoldDB" id="A0A1D7U658"/>
<dbReference type="PANTHER" id="PTHR43674">
    <property type="entry name" value="NITRILASE C965.09-RELATED"/>
    <property type="match status" value="1"/>
</dbReference>
<dbReference type="RefSeq" id="WP_069692062.1">
    <property type="nucleotide sequence ID" value="NZ_CP017147.1"/>
</dbReference>
<dbReference type="PROSITE" id="PS50263">
    <property type="entry name" value="CN_HYDROLASE"/>
    <property type="match status" value="1"/>
</dbReference>
<dbReference type="STRING" id="1526658.BHK69_22625"/>
<dbReference type="PANTHER" id="PTHR43674:SF2">
    <property type="entry name" value="BETA-UREIDOPROPIONASE"/>
    <property type="match status" value="1"/>
</dbReference>
<evidence type="ECO:0000313" key="4">
    <source>
        <dbReference type="Proteomes" id="UP000094969"/>
    </source>
</evidence>
<proteinExistence type="predicted"/>
<dbReference type="Gene3D" id="3.60.110.10">
    <property type="entry name" value="Carbon-nitrogen hydrolase"/>
    <property type="match status" value="1"/>
</dbReference>
<dbReference type="GO" id="GO:0050126">
    <property type="term" value="F:N-carbamoylputrescine amidase activity"/>
    <property type="evidence" value="ECO:0007669"/>
    <property type="project" value="TreeGrafter"/>
</dbReference>
<reference evidence="3 4" key="1">
    <citation type="journal article" date="2015" name="Antonie Van Leeuwenhoek">
        <title>Bosea vaviloviae sp. nov., a new species of slow-growing rhizobia isolated from nodules of the relict species Vavilovia formosa (Stev.) Fed.</title>
        <authorList>
            <person name="Safronova V.I."/>
            <person name="Kuznetsova I.G."/>
            <person name="Sazanova A.L."/>
            <person name="Kimeklis A.K."/>
            <person name="Belimov A.A."/>
            <person name="Andronov E.E."/>
            <person name="Pinaev A.G."/>
            <person name="Chizhevskaya E.P."/>
            <person name="Pukhaev A.R."/>
            <person name="Popov K.P."/>
            <person name="Willems A."/>
            <person name="Tikhonovich I.A."/>
        </authorList>
    </citation>
    <scope>NUCLEOTIDE SEQUENCE [LARGE SCALE GENOMIC DNA]</scope>
    <source>
        <strain evidence="3 4">Vaf18</strain>
    </source>
</reference>
<keyword evidence="1" id="KW-0378">Hydrolase</keyword>
<dbReference type="KEGG" id="bvv:BHK69_22625"/>
<sequence length="287" mass="29931">MTRLTVAAAQIACQPADIDVNLASHLAMIEQARRRGVDLLVFPELSLTDYLAQPDCAALALGRDAAPLSLLARAAAPMAVSVGFIEGDAQGRVFNAQALLAGGGIAAVHRKLNLPGYGSLREDQVYDAGEVLLPADLGQGWRAATLICADSWNPALPWLAALAGANLLLVPVASSRGAVAGGFDNPRGWEINLAHTAMTYGLPTIFANHCGQRGGFDFWGGSRILDARGIALAQAGDGPGLIVAEVDFAAGVAARQNLPTIRDSDPVLIHRLLQEHLLGTHLSCAKA</sequence>
<gene>
    <name evidence="3" type="ORF">BHK69_22625</name>
</gene>
<dbReference type="OrthoDB" id="9811121at2"/>